<dbReference type="GO" id="GO:0007156">
    <property type="term" value="P:homophilic cell adhesion via plasma membrane adhesion molecules"/>
    <property type="evidence" value="ECO:0007669"/>
    <property type="project" value="InterPro"/>
</dbReference>
<keyword evidence="7" id="KW-0472">Membrane</keyword>
<feature type="region of interest" description="Disordered" evidence="8">
    <location>
        <begin position="37"/>
        <end position="60"/>
    </location>
</feature>
<dbReference type="AlphaFoldDB" id="A0A1I2HBL6"/>
<reference evidence="11 12" key="1">
    <citation type="submission" date="2016-10" db="EMBL/GenBank/DDBJ databases">
        <authorList>
            <person name="de Groot N.N."/>
        </authorList>
    </citation>
    <scope>NUCLEOTIDE SEQUENCE [LARGE SCALE GENOMIC DNA]</scope>
    <source>
        <strain evidence="11 12">DSM 26130</strain>
    </source>
</reference>
<evidence type="ECO:0000256" key="1">
    <source>
        <dbReference type="ARBA" id="ARBA00004370"/>
    </source>
</evidence>
<keyword evidence="12" id="KW-1185">Reference proteome</keyword>
<keyword evidence="2" id="KW-0812">Transmembrane</keyword>
<dbReference type="InterPro" id="IPR002126">
    <property type="entry name" value="Cadherin-like_dom"/>
</dbReference>
<feature type="domain" description="Cadherin" evidence="10">
    <location>
        <begin position="636"/>
        <end position="741"/>
    </location>
</feature>
<dbReference type="Gene3D" id="2.60.40.740">
    <property type="match status" value="1"/>
</dbReference>
<dbReference type="Pfam" id="PF00028">
    <property type="entry name" value="Cadherin"/>
    <property type="match status" value="1"/>
</dbReference>
<dbReference type="OrthoDB" id="9801383at2"/>
<dbReference type="PANTHER" id="PTHR24025:SF23">
    <property type="entry name" value="NEURAL-CADHERIN"/>
    <property type="match status" value="1"/>
</dbReference>
<feature type="chain" id="PRO_5011692964" evidence="9">
    <location>
        <begin position="30"/>
        <end position="1038"/>
    </location>
</feature>
<evidence type="ECO:0000256" key="2">
    <source>
        <dbReference type="ARBA" id="ARBA00022692"/>
    </source>
</evidence>
<feature type="signal peptide" evidence="9">
    <location>
        <begin position="1"/>
        <end position="29"/>
    </location>
</feature>
<dbReference type="SMART" id="SM00112">
    <property type="entry name" value="CA"/>
    <property type="match status" value="1"/>
</dbReference>
<accession>A0A1I2HBL6</accession>
<dbReference type="Proteomes" id="UP000198598">
    <property type="component" value="Unassembled WGS sequence"/>
</dbReference>
<evidence type="ECO:0000256" key="4">
    <source>
        <dbReference type="ARBA" id="ARBA00022837"/>
    </source>
</evidence>
<dbReference type="PROSITE" id="PS50268">
    <property type="entry name" value="CADHERIN_2"/>
    <property type="match status" value="1"/>
</dbReference>
<evidence type="ECO:0000313" key="12">
    <source>
        <dbReference type="Proteomes" id="UP000198598"/>
    </source>
</evidence>
<evidence type="ECO:0000256" key="7">
    <source>
        <dbReference type="ARBA" id="ARBA00023136"/>
    </source>
</evidence>
<dbReference type="SUPFAM" id="SSF49313">
    <property type="entry name" value="Cadherin-like"/>
    <property type="match status" value="1"/>
</dbReference>
<evidence type="ECO:0000313" key="11">
    <source>
        <dbReference type="EMBL" id="SFF25981.1"/>
    </source>
</evidence>
<keyword evidence="5" id="KW-0130">Cell adhesion</keyword>
<evidence type="ECO:0000256" key="9">
    <source>
        <dbReference type="SAM" id="SignalP"/>
    </source>
</evidence>
<name>A0A1I2HBL6_9BACT</name>
<organism evidence="11 12">
    <name type="scientific">Spirosoma endophyticum</name>
    <dbReference type="NCBI Taxonomy" id="662367"/>
    <lineage>
        <taxon>Bacteria</taxon>
        <taxon>Pseudomonadati</taxon>
        <taxon>Bacteroidota</taxon>
        <taxon>Cytophagia</taxon>
        <taxon>Cytophagales</taxon>
        <taxon>Cytophagaceae</taxon>
        <taxon>Spirosoma</taxon>
    </lineage>
</organism>
<keyword evidence="9" id="KW-0732">Signal</keyword>
<dbReference type="InterPro" id="IPR025667">
    <property type="entry name" value="SprB_repeat"/>
</dbReference>
<proteinExistence type="predicted"/>
<evidence type="ECO:0000259" key="10">
    <source>
        <dbReference type="PROSITE" id="PS50268"/>
    </source>
</evidence>
<protein>
    <submittedName>
        <fullName evidence="11">SprB repeat-containing protein</fullName>
    </submittedName>
</protein>
<evidence type="ECO:0000256" key="3">
    <source>
        <dbReference type="ARBA" id="ARBA00022737"/>
    </source>
</evidence>
<evidence type="ECO:0000256" key="5">
    <source>
        <dbReference type="ARBA" id="ARBA00022889"/>
    </source>
</evidence>
<sequence length="1038" mass="107139">MTSPLPSVNLAYLKSLCLLLLMLSISAQAQTVTLQQETFDTDGEPSRYTSNTFDLRPKGSADPEVGNGLIQYFVRGTTNPFLNPYSTGTSDYYSFGASVNIITLKNLQGTGFWASESVRGTSGLPSGDRRPAGFVRLNSINTTNYNSLKVIVALASPRGVPNAGAGARGIRKTDAIRIDYSFNNAASWTTIGQFLGDELIGPNENGEWRLDANLNGSASDDRTAATPSPALTQTFQDFTFAIPVSGSSLLVRVVVDARGGSSTELAFDNIRVTGILSNVPPPTLTGIESTTLSYAEGGAAIQLTNTLTAGNPSGSTLTGAKVAISSGFVSGQDVLAFTSANGITGTYTTSTGVLSLTGTASPAAYATALRSVTYRNSNTINATAGSRSIDFTVLDGLNGSPAQTRILAVSSALNLPASLPYSDDLTTDGEGTRYSSNTFIGGNGAAFFRTNIASNPNGQWNSNGETPTTYTNISNNYYWYGGGSTNSTNPAPVRLGLFTTQQVNGANYANLRFKILLGASRNAWETPDYAKIYYRINGGIWVVLASFRSTDQNTPTGVSTTGNLRQDANPANPTGVPTGPQLTPTLTLFDFPLPVAANGQLVDFMIEDASGSADGAGESIAFDLIQVTGTPSNPPVIANQTRSIAENSGNGTVVGAVIAASDPDAGQTLSYAITAGNTNNTFAINAATGQLTVANSAVLNYEVTPSYSLIVQVSDNGTPVLSTTATVTVNVINVNELALSITSQTNVSCNGGANGTATVTATGESAPFTYVWRNTTTSTMLAQTGSAVTGLTAGAYSLTVTATASGFTASTSFSLTQPLALSLTLSSTRVSAADGSNGTASVSVTGGTPGYSYDWTPGTPTGDGTNAIISLSAGSYNVTVTDSKECTAARSLTVTTAPDLTVLLYTTPSTQYGTTTMSVVVEVFELNRTASNGVVTVLISKDPSVVLSFNGTAALVGGKGVQNGSWTFDGTSNPDAYVLATTQALGAGSKLSVGLTGTQTPVTTQGSFTMSATISGLAGDELKMINNMDSDKVEYFKK</sequence>
<evidence type="ECO:0000256" key="6">
    <source>
        <dbReference type="ARBA" id="ARBA00022989"/>
    </source>
</evidence>
<dbReference type="Gene3D" id="2.60.40.60">
    <property type="entry name" value="Cadherins"/>
    <property type="match status" value="1"/>
</dbReference>
<dbReference type="GO" id="GO:0005509">
    <property type="term" value="F:calcium ion binding"/>
    <property type="evidence" value="ECO:0007669"/>
    <property type="project" value="InterPro"/>
</dbReference>
<dbReference type="EMBL" id="FOLQ01000039">
    <property type="protein sequence ID" value="SFF25981.1"/>
    <property type="molecule type" value="Genomic_DNA"/>
</dbReference>
<dbReference type="STRING" id="662367.SAMN05216167_13919"/>
<dbReference type="InterPro" id="IPR015919">
    <property type="entry name" value="Cadherin-like_sf"/>
</dbReference>
<evidence type="ECO:0000256" key="8">
    <source>
        <dbReference type="SAM" id="MobiDB-lite"/>
    </source>
</evidence>
<gene>
    <name evidence="11" type="ORF">SAMN05216167_13919</name>
</gene>
<dbReference type="CDD" id="cd11304">
    <property type="entry name" value="Cadherin_repeat"/>
    <property type="match status" value="1"/>
</dbReference>
<dbReference type="GO" id="GO:0016020">
    <property type="term" value="C:membrane"/>
    <property type="evidence" value="ECO:0007669"/>
    <property type="project" value="UniProtKB-SubCell"/>
</dbReference>
<keyword evidence="4" id="KW-0106">Calcium</keyword>
<comment type="subcellular location">
    <subcellularLocation>
        <location evidence="1">Membrane</location>
    </subcellularLocation>
</comment>
<dbReference type="GO" id="GO:0005911">
    <property type="term" value="C:cell-cell junction"/>
    <property type="evidence" value="ECO:0007669"/>
    <property type="project" value="TreeGrafter"/>
</dbReference>
<keyword evidence="3" id="KW-0677">Repeat</keyword>
<dbReference type="InterPro" id="IPR050971">
    <property type="entry name" value="Cadherin-domain_protein"/>
</dbReference>
<keyword evidence="6" id="KW-1133">Transmembrane helix</keyword>
<dbReference type="PANTHER" id="PTHR24025">
    <property type="entry name" value="DESMOGLEIN FAMILY MEMBER"/>
    <property type="match status" value="1"/>
</dbReference>
<dbReference type="Pfam" id="PF13573">
    <property type="entry name" value="SprB"/>
    <property type="match status" value="2"/>
</dbReference>